<dbReference type="GO" id="GO:0006352">
    <property type="term" value="P:DNA-templated transcription initiation"/>
    <property type="evidence" value="ECO:0007669"/>
    <property type="project" value="InterPro"/>
</dbReference>
<dbReference type="InterPro" id="IPR007627">
    <property type="entry name" value="RNA_pol_sigma70_r2"/>
</dbReference>
<comment type="caution">
    <text evidence="7">The sequence shown here is derived from an EMBL/GenBank/DDBJ whole genome shotgun (WGS) entry which is preliminary data.</text>
</comment>
<dbReference type="PANTHER" id="PTHR43133">
    <property type="entry name" value="RNA POLYMERASE ECF-TYPE SIGMA FACTO"/>
    <property type="match status" value="1"/>
</dbReference>
<proteinExistence type="inferred from homology"/>
<dbReference type="STRING" id="1349421.OI18_10250"/>
<dbReference type="OrthoDB" id="659361at2"/>
<feature type="domain" description="RNA polymerase sigma-70 region 2" evidence="5">
    <location>
        <begin position="26"/>
        <end position="93"/>
    </location>
</feature>
<dbReference type="SUPFAM" id="SSF88659">
    <property type="entry name" value="Sigma3 and sigma4 domains of RNA polymerase sigma factors"/>
    <property type="match status" value="1"/>
</dbReference>
<dbReference type="NCBIfam" id="TIGR02985">
    <property type="entry name" value="Sig70_bacteroi1"/>
    <property type="match status" value="1"/>
</dbReference>
<dbReference type="AlphaFoldDB" id="A0A0C1L5P5"/>
<dbReference type="InterPro" id="IPR039425">
    <property type="entry name" value="RNA_pol_sigma-70-like"/>
</dbReference>
<dbReference type="Proteomes" id="UP000031408">
    <property type="component" value="Unassembled WGS sequence"/>
</dbReference>
<dbReference type="RefSeq" id="WP_039139569.1">
    <property type="nucleotide sequence ID" value="NZ_JSVC01000010.1"/>
</dbReference>
<comment type="similarity">
    <text evidence="1">Belongs to the sigma-70 factor family. ECF subfamily.</text>
</comment>
<dbReference type="SUPFAM" id="SSF88946">
    <property type="entry name" value="Sigma2 domain of RNA polymerase sigma factors"/>
    <property type="match status" value="1"/>
</dbReference>
<evidence type="ECO:0000313" key="8">
    <source>
        <dbReference type="Proteomes" id="UP000031408"/>
    </source>
</evidence>
<keyword evidence="8" id="KW-1185">Reference proteome</keyword>
<dbReference type="InterPro" id="IPR013325">
    <property type="entry name" value="RNA_pol_sigma_r2"/>
</dbReference>
<keyword evidence="3" id="KW-0731">Sigma factor</keyword>
<sequence>MIAPARIQFLKERIARYDDQQAYRELFQAFYNPLLQFSMGFIRSRQQAEEVVSDVFINIWEKRKRLEGITNLRVYLYSATRNITLNYISRQNRIHTTDIDELPIEHAAVYMDPERLLITAEMKRRINDAILKLPSRCRLIFKLVREDEFKYREVAEVLNISVKTVEAQMTIALKKIGQAIVFDVRRTFKLKSRQ</sequence>
<dbReference type="InterPro" id="IPR014327">
    <property type="entry name" value="RNA_pol_sigma70_bacteroid"/>
</dbReference>
<evidence type="ECO:0000259" key="6">
    <source>
        <dbReference type="Pfam" id="PF08281"/>
    </source>
</evidence>
<evidence type="ECO:0000256" key="2">
    <source>
        <dbReference type="ARBA" id="ARBA00023015"/>
    </source>
</evidence>
<keyword evidence="2" id="KW-0805">Transcription regulation</keyword>
<accession>A0A0C1L5P5</accession>
<dbReference type="PANTHER" id="PTHR43133:SF46">
    <property type="entry name" value="RNA POLYMERASE SIGMA-70 FACTOR ECF SUBFAMILY"/>
    <property type="match status" value="1"/>
</dbReference>
<name>A0A0C1L5P5_9BACT</name>
<evidence type="ECO:0000259" key="5">
    <source>
        <dbReference type="Pfam" id="PF04542"/>
    </source>
</evidence>
<evidence type="ECO:0000313" key="7">
    <source>
        <dbReference type="EMBL" id="KIC94831.1"/>
    </source>
</evidence>
<dbReference type="InterPro" id="IPR013324">
    <property type="entry name" value="RNA_pol_sigma_r3/r4-like"/>
</dbReference>
<reference evidence="7 8" key="1">
    <citation type="submission" date="2014-11" db="EMBL/GenBank/DDBJ databases">
        <title>Genome sequence of Flavihumibacter solisilvae 3-3.</title>
        <authorList>
            <person name="Zhou G."/>
            <person name="Li M."/>
            <person name="Wang G."/>
        </authorList>
    </citation>
    <scope>NUCLEOTIDE SEQUENCE [LARGE SCALE GENOMIC DNA]</scope>
    <source>
        <strain evidence="7 8">3-3</strain>
    </source>
</reference>
<keyword evidence="4" id="KW-0804">Transcription</keyword>
<dbReference type="GO" id="GO:0003677">
    <property type="term" value="F:DNA binding"/>
    <property type="evidence" value="ECO:0007669"/>
    <property type="project" value="InterPro"/>
</dbReference>
<evidence type="ECO:0000256" key="3">
    <source>
        <dbReference type="ARBA" id="ARBA00023082"/>
    </source>
</evidence>
<organism evidence="7 8">
    <name type="scientific">Flavihumibacter solisilvae</name>
    <dbReference type="NCBI Taxonomy" id="1349421"/>
    <lineage>
        <taxon>Bacteria</taxon>
        <taxon>Pseudomonadati</taxon>
        <taxon>Bacteroidota</taxon>
        <taxon>Chitinophagia</taxon>
        <taxon>Chitinophagales</taxon>
        <taxon>Chitinophagaceae</taxon>
        <taxon>Flavihumibacter</taxon>
    </lineage>
</organism>
<evidence type="ECO:0000256" key="4">
    <source>
        <dbReference type="ARBA" id="ARBA00023163"/>
    </source>
</evidence>
<dbReference type="InterPro" id="IPR036388">
    <property type="entry name" value="WH-like_DNA-bd_sf"/>
</dbReference>
<dbReference type="GO" id="GO:0016987">
    <property type="term" value="F:sigma factor activity"/>
    <property type="evidence" value="ECO:0007669"/>
    <property type="project" value="UniProtKB-KW"/>
</dbReference>
<dbReference type="InterPro" id="IPR013249">
    <property type="entry name" value="RNA_pol_sigma70_r4_t2"/>
</dbReference>
<dbReference type="Pfam" id="PF08281">
    <property type="entry name" value="Sigma70_r4_2"/>
    <property type="match status" value="1"/>
</dbReference>
<dbReference type="Pfam" id="PF04542">
    <property type="entry name" value="Sigma70_r2"/>
    <property type="match status" value="1"/>
</dbReference>
<dbReference type="InterPro" id="IPR014284">
    <property type="entry name" value="RNA_pol_sigma-70_dom"/>
</dbReference>
<gene>
    <name evidence="7" type="ORF">OI18_10250</name>
</gene>
<dbReference type="NCBIfam" id="TIGR02937">
    <property type="entry name" value="sigma70-ECF"/>
    <property type="match status" value="1"/>
</dbReference>
<dbReference type="EMBL" id="JSVC01000010">
    <property type="protein sequence ID" value="KIC94831.1"/>
    <property type="molecule type" value="Genomic_DNA"/>
</dbReference>
<feature type="domain" description="RNA polymerase sigma factor 70 region 4 type 2" evidence="6">
    <location>
        <begin position="124"/>
        <end position="176"/>
    </location>
</feature>
<dbReference type="Gene3D" id="1.10.1740.10">
    <property type="match status" value="1"/>
</dbReference>
<dbReference type="Gene3D" id="1.10.10.10">
    <property type="entry name" value="Winged helix-like DNA-binding domain superfamily/Winged helix DNA-binding domain"/>
    <property type="match status" value="1"/>
</dbReference>
<protein>
    <submittedName>
        <fullName evidence="7">ECF subfamily RNA polymerase sigma-24 subunit</fullName>
    </submittedName>
</protein>
<evidence type="ECO:0000256" key="1">
    <source>
        <dbReference type="ARBA" id="ARBA00010641"/>
    </source>
</evidence>